<keyword evidence="1 3" id="KW-0436">Ligase</keyword>
<feature type="binding site" evidence="3">
    <location>
        <position position="176"/>
    </location>
    <ligand>
        <name>ATP</name>
        <dbReference type="ChEBI" id="CHEBI:30616"/>
    </ligand>
</feature>
<dbReference type="GO" id="GO:0005524">
    <property type="term" value="F:ATP binding"/>
    <property type="evidence" value="ECO:0007669"/>
    <property type="project" value="UniProtKB-KW"/>
</dbReference>
<dbReference type="NCBIfam" id="NF010191">
    <property type="entry name" value="PRK13670.1"/>
    <property type="match status" value="1"/>
</dbReference>
<comment type="subcellular location">
    <subcellularLocation>
        <location evidence="3">Cytoplasm</location>
    </subcellularLocation>
</comment>
<comment type="similarity">
    <text evidence="3">Belongs to the TmcAL family.</text>
</comment>
<keyword evidence="3" id="KW-0067">ATP-binding</keyword>
<dbReference type="GO" id="GO:0016740">
    <property type="term" value="F:transferase activity"/>
    <property type="evidence" value="ECO:0007669"/>
    <property type="project" value="UniProtKB-KW"/>
</dbReference>
<keyword evidence="3" id="KW-0820">tRNA-binding</keyword>
<comment type="catalytic activity">
    <reaction evidence="3">
        <text>cytidine(34) in elongator tRNA(Met) + acetate + ATP = N(4)-acetylcytidine(34) in elongator tRNA(Met) + AMP + diphosphate</text>
        <dbReference type="Rhea" id="RHEA:58144"/>
        <dbReference type="Rhea" id="RHEA-COMP:10693"/>
        <dbReference type="Rhea" id="RHEA-COMP:10694"/>
        <dbReference type="ChEBI" id="CHEBI:30089"/>
        <dbReference type="ChEBI" id="CHEBI:30616"/>
        <dbReference type="ChEBI" id="CHEBI:33019"/>
        <dbReference type="ChEBI" id="CHEBI:74900"/>
        <dbReference type="ChEBI" id="CHEBI:82748"/>
        <dbReference type="ChEBI" id="CHEBI:456215"/>
    </reaction>
</comment>
<dbReference type="Pfam" id="PF05636">
    <property type="entry name" value="HIGH_NTase1"/>
    <property type="match status" value="1"/>
</dbReference>
<keyword evidence="5" id="KW-1185">Reference proteome</keyword>
<sequence>MQALGLVAEYNPFHNGHRYHLQQARLLTGADVVVAVMSGDFTQRGEPTILDKWQRTQAALANGVDLVVELPVFNAVQPAHRFAEGALRLLNDLQVATVVFGAEHPEWNFDSLVAAETKFKASNFKDYHATYATQFNQQLSAQTGYSLTDPNDILAFAYYKARQEGHYTMNLLPIQRRGNDYHDQTITGKLASASAIRAAWSDLKTIKNTVPAATMNELAQLQRLPSWELLYPILRNQLIQTPVEWLQQIYQMGEGIEYRMKEAAQRALTYADFIRLVKTKRYTYAYLSRLSLYVILNISKAEHDRHQQVPYHHVLGFNQVGQAYLNQVKKQLDYPLIVKVNRDERDGRFNLDYRAGKLYQNFTKVEQDMKHAPIRTVKEITLTSE</sequence>
<keyword evidence="2 3" id="KW-0819">tRNA processing</keyword>
<comment type="caution">
    <text evidence="4">The sequence shown here is derived from an EMBL/GenBank/DDBJ whole genome shotgun (WGS) entry which is preliminary data.</text>
</comment>
<comment type="caution">
    <text evidence="3">Lacks conserved residue(s) required for the propagation of feature annotation.</text>
</comment>
<reference evidence="4 5" key="1">
    <citation type="journal article" date="2015" name="Genome Announc.">
        <title>Expanding the biotechnology potential of lactobacilli through comparative genomics of 213 strains and associated genera.</title>
        <authorList>
            <person name="Sun Z."/>
            <person name="Harris H.M."/>
            <person name="McCann A."/>
            <person name="Guo C."/>
            <person name="Argimon S."/>
            <person name="Zhang W."/>
            <person name="Yang X."/>
            <person name="Jeffery I.B."/>
            <person name="Cooney J.C."/>
            <person name="Kagawa T.F."/>
            <person name="Liu W."/>
            <person name="Song Y."/>
            <person name="Salvetti E."/>
            <person name="Wrobel A."/>
            <person name="Rasinkangas P."/>
            <person name="Parkhill J."/>
            <person name="Rea M.C."/>
            <person name="O'Sullivan O."/>
            <person name="Ritari J."/>
            <person name="Douillard F.P."/>
            <person name="Paul Ross R."/>
            <person name="Yang R."/>
            <person name="Briner A.E."/>
            <person name="Felis G.E."/>
            <person name="de Vos W.M."/>
            <person name="Barrangou R."/>
            <person name="Klaenhammer T.R."/>
            <person name="Caufield P.W."/>
            <person name="Cui Y."/>
            <person name="Zhang H."/>
            <person name="O'Toole P.W."/>
        </authorList>
    </citation>
    <scope>NUCLEOTIDE SEQUENCE [LARGE SCALE GENOMIC DNA]</scope>
    <source>
        <strain evidence="4 5">DSM 16045</strain>
    </source>
</reference>
<dbReference type="PANTHER" id="PTHR37825:SF1">
    <property type="entry name" value="TRNA(MET) CYTIDINE ACETATE LIGASE"/>
    <property type="match status" value="1"/>
</dbReference>
<keyword evidence="3" id="KW-0694">RNA-binding</keyword>
<dbReference type="GO" id="GO:0016879">
    <property type="term" value="F:ligase activity, forming carbon-nitrogen bonds"/>
    <property type="evidence" value="ECO:0007669"/>
    <property type="project" value="UniProtKB-UniRule"/>
</dbReference>
<dbReference type="AlphaFoldDB" id="A0A0R1VHM5"/>
<feature type="binding site" evidence="3">
    <location>
        <position position="101"/>
    </location>
    <ligand>
        <name>ATP</name>
        <dbReference type="ChEBI" id="CHEBI:30616"/>
    </ligand>
</feature>
<evidence type="ECO:0000256" key="2">
    <source>
        <dbReference type="ARBA" id="ARBA00022694"/>
    </source>
</evidence>
<dbReference type="PANTHER" id="PTHR37825">
    <property type="entry name" value="TRNA(MET) CYTIDINE ACETATE LIGASE"/>
    <property type="match status" value="1"/>
</dbReference>
<organism evidence="4 5">
    <name type="scientific">Limosilactobacillus gastricus DSM 16045</name>
    <dbReference type="NCBI Taxonomy" id="1423749"/>
    <lineage>
        <taxon>Bacteria</taxon>
        <taxon>Bacillati</taxon>
        <taxon>Bacillota</taxon>
        <taxon>Bacilli</taxon>
        <taxon>Lactobacillales</taxon>
        <taxon>Lactobacillaceae</taxon>
        <taxon>Limosilactobacillus</taxon>
    </lineage>
</organism>
<comment type="function">
    <text evidence="3">Catalyzes the formation of N(4)-acetylcytidine (ac(4)C) at the wobble position of elongator tRNA(Met), using acetate and ATP as substrates. First activates an acetate ion to form acetyladenylate (Ac-AMP) and then transfers the acetyl group to tRNA to form ac(4)C34.</text>
</comment>
<dbReference type="HAMAP" id="MF_01539">
    <property type="entry name" value="TmcAL"/>
    <property type="match status" value="1"/>
</dbReference>
<evidence type="ECO:0000256" key="3">
    <source>
        <dbReference type="HAMAP-Rule" id="MF_01539"/>
    </source>
</evidence>
<keyword evidence="4" id="KW-0808">Transferase</keyword>
<keyword evidence="3" id="KW-0963">Cytoplasm</keyword>
<evidence type="ECO:0000313" key="4">
    <source>
        <dbReference type="EMBL" id="KRM02582.1"/>
    </source>
</evidence>
<protein>
    <recommendedName>
        <fullName evidence="3">tRNA(Met) cytidine acetate ligase</fullName>
        <ecNumber evidence="3">6.3.4.-</ecNumber>
    </recommendedName>
</protein>
<dbReference type="Gene3D" id="3.40.50.620">
    <property type="entry name" value="HUPs"/>
    <property type="match status" value="1"/>
</dbReference>
<name>A0A0R1VHM5_9LACO</name>
<dbReference type="GO" id="GO:0005737">
    <property type="term" value="C:cytoplasm"/>
    <property type="evidence" value="ECO:0007669"/>
    <property type="project" value="UniProtKB-SubCell"/>
</dbReference>
<keyword evidence="3" id="KW-0547">Nucleotide-binding</keyword>
<dbReference type="GO" id="GO:0006400">
    <property type="term" value="P:tRNA modification"/>
    <property type="evidence" value="ECO:0007669"/>
    <property type="project" value="UniProtKB-UniRule"/>
</dbReference>
<evidence type="ECO:0000256" key="1">
    <source>
        <dbReference type="ARBA" id="ARBA00022598"/>
    </source>
</evidence>
<gene>
    <name evidence="3" type="primary">tmcAL</name>
    <name evidence="4" type="ORF">FC60_GL001758</name>
</gene>
<dbReference type="RefSeq" id="WP_056937174.1">
    <property type="nucleotide sequence ID" value="NZ_AZFN01000009.1"/>
</dbReference>
<dbReference type="SUPFAM" id="SSF52374">
    <property type="entry name" value="Nucleotidylyl transferase"/>
    <property type="match status" value="1"/>
</dbReference>
<evidence type="ECO:0000313" key="5">
    <source>
        <dbReference type="Proteomes" id="UP000051739"/>
    </source>
</evidence>
<dbReference type="PATRIC" id="fig|1423749.3.peg.1819"/>
<proteinExistence type="inferred from homology"/>
<accession>A0A0R1VHM5</accession>
<dbReference type="InterPro" id="IPR008513">
    <property type="entry name" value="tRNA(Met)_cyd_acetate_ligase"/>
</dbReference>
<dbReference type="Proteomes" id="UP000051739">
    <property type="component" value="Unassembled WGS sequence"/>
</dbReference>
<dbReference type="EC" id="6.3.4.-" evidence="3"/>
<feature type="binding site" evidence="3">
    <location>
        <begin position="7"/>
        <end position="20"/>
    </location>
    <ligand>
        <name>ATP</name>
        <dbReference type="ChEBI" id="CHEBI:30616"/>
    </ligand>
</feature>
<feature type="binding site" evidence="3">
    <location>
        <position position="151"/>
    </location>
    <ligand>
        <name>ATP</name>
        <dbReference type="ChEBI" id="CHEBI:30616"/>
    </ligand>
</feature>
<dbReference type="GO" id="GO:0000049">
    <property type="term" value="F:tRNA binding"/>
    <property type="evidence" value="ECO:0007669"/>
    <property type="project" value="UniProtKB-KW"/>
</dbReference>
<dbReference type="EMBL" id="AZFN01000009">
    <property type="protein sequence ID" value="KRM02582.1"/>
    <property type="molecule type" value="Genomic_DNA"/>
</dbReference>
<dbReference type="InterPro" id="IPR014729">
    <property type="entry name" value="Rossmann-like_a/b/a_fold"/>
</dbReference>